<dbReference type="GO" id="GO:0016020">
    <property type="term" value="C:membrane"/>
    <property type="evidence" value="ECO:0007669"/>
    <property type="project" value="InterPro"/>
</dbReference>
<dbReference type="InterPro" id="IPR051310">
    <property type="entry name" value="MCP_chemotaxis"/>
</dbReference>
<dbReference type="SMART" id="SM00283">
    <property type="entry name" value="MA"/>
    <property type="match status" value="1"/>
</dbReference>
<dbReference type="PROSITE" id="PS50111">
    <property type="entry name" value="CHEMOTAXIS_TRANSDUC_2"/>
    <property type="match status" value="1"/>
</dbReference>
<dbReference type="CDD" id="cd11386">
    <property type="entry name" value="MCP_signal"/>
    <property type="match status" value="1"/>
</dbReference>
<proteinExistence type="inferred from homology"/>
<name>A0A0N8K8U7_9RHOB</name>
<dbReference type="CDD" id="cd17528">
    <property type="entry name" value="HAMP_III"/>
    <property type="match status" value="1"/>
</dbReference>
<protein>
    <submittedName>
        <fullName evidence="7">Chemotaxis signal relay system methyl-accepting signal transducer</fullName>
    </submittedName>
    <submittedName>
        <fullName evidence="6">Methyl-accepting chemotaxis protein</fullName>
    </submittedName>
</protein>
<dbReference type="Pfam" id="PF18575">
    <property type="entry name" value="HAMP_N3"/>
    <property type="match status" value="1"/>
</dbReference>
<keyword evidence="3" id="KW-0807">Transducer</keyword>
<feature type="region of interest" description="Disordered" evidence="4">
    <location>
        <begin position="615"/>
        <end position="641"/>
    </location>
</feature>
<keyword evidence="1" id="KW-0145">Chemotaxis</keyword>
<accession>A0A0N8K8U7</accession>
<evidence type="ECO:0000256" key="3">
    <source>
        <dbReference type="PROSITE-ProRule" id="PRU00284"/>
    </source>
</evidence>
<dbReference type="PANTHER" id="PTHR43531:SF11">
    <property type="entry name" value="METHYL-ACCEPTING CHEMOTAXIS PROTEIN 3"/>
    <property type="match status" value="1"/>
</dbReference>
<comment type="caution">
    <text evidence="7">The sequence shown here is derived from an EMBL/GenBank/DDBJ whole genome shotgun (WGS) entry which is preliminary data.</text>
</comment>
<dbReference type="SUPFAM" id="SSF58104">
    <property type="entry name" value="Methyl-accepting chemotaxis protein (MCP) signaling domain"/>
    <property type="match status" value="1"/>
</dbReference>
<evidence type="ECO:0000313" key="8">
    <source>
        <dbReference type="Proteomes" id="UP000050413"/>
    </source>
</evidence>
<dbReference type="Gene3D" id="1.10.287.950">
    <property type="entry name" value="Methyl-accepting chemotaxis protein"/>
    <property type="match status" value="1"/>
</dbReference>
<dbReference type="STRING" id="1666912.Ga0058931_2191"/>
<reference evidence="7 8" key="1">
    <citation type="submission" date="2015-09" db="EMBL/GenBank/DDBJ databases">
        <title>Identification and resolution of microdiversity through metagenomic sequencing of parallel consortia.</title>
        <authorList>
            <person name="Nelson W.C."/>
            <person name="Romine M.F."/>
            <person name="Lindemann S.R."/>
        </authorList>
    </citation>
    <scope>NUCLEOTIDE SEQUENCE [LARGE SCALE GENOMIC DNA]</scope>
    <source>
        <strain evidence="7">HL-91</strain>
    </source>
</reference>
<evidence type="ECO:0000259" key="5">
    <source>
        <dbReference type="PROSITE" id="PS50111"/>
    </source>
</evidence>
<feature type="compositionally biased region" description="Basic and acidic residues" evidence="4">
    <location>
        <begin position="629"/>
        <end position="641"/>
    </location>
</feature>
<dbReference type="EMBL" id="LJSG01000002">
    <property type="protein sequence ID" value="KPP95529.1"/>
    <property type="molecule type" value="Genomic_DNA"/>
</dbReference>
<reference evidence="6 9" key="2">
    <citation type="submission" date="2016-01" db="EMBL/GenBank/DDBJ databases">
        <authorList>
            <person name="Varghese N."/>
        </authorList>
    </citation>
    <scope>NUCLEOTIDE SEQUENCE [LARGE SCALE GENOMIC DNA]</scope>
    <source>
        <strain evidence="6 9">HL-91</strain>
    </source>
</reference>
<dbReference type="PATRIC" id="fig|1666912.4.peg.1633"/>
<dbReference type="Pfam" id="PF00015">
    <property type="entry name" value="MCPsignal"/>
    <property type="match status" value="1"/>
</dbReference>
<dbReference type="RefSeq" id="WP_072246364.1">
    <property type="nucleotide sequence ID" value="NZ_FBYC01000004.1"/>
</dbReference>
<dbReference type="GO" id="GO:0007165">
    <property type="term" value="P:signal transduction"/>
    <property type="evidence" value="ECO:0007669"/>
    <property type="project" value="UniProtKB-KW"/>
</dbReference>
<dbReference type="InterPro" id="IPR041395">
    <property type="entry name" value="McpB_HAMP_3rd"/>
</dbReference>
<gene>
    <name evidence="6" type="ORF">Ga0058931_2191</name>
    <name evidence="7" type="ORF">HLUCCA05_02410</name>
</gene>
<evidence type="ECO:0000256" key="1">
    <source>
        <dbReference type="ARBA" id="ARBA00022500"/>
    </source>
</evidence>
<dbReference type="Proteomes" id="UP000050413">
    <property type="component" value="Unassembled WGS sequence"/>
</dbReference>
<dbReference type="PRINTS" id="PR00260">
    <property type="entry name" value="CHEMTRNSDUCR"/>
</dbReference>
<sequence>MTAKKPTAPRKPRAKPSGSALGADPLDRIAVSDPSPRPKTELAEGINTVTNTASTAKNWDEMGTHDALNVLSNPIMIADPDMIIRFVNEAGYKMFEAIENDIRQDLPSFVPRKVVGRNIDDFHKNPAHQRRIMENIVEPHDGEFTVGGKRLAFKATPILDQSGKTYSIFVEWQDRTSAHQENKEITLLIDEIGKMATAHAGGTISHFVPAESFNDRLRVVAEGTNTMVRQHIETKKKILACVSEFARGNFDAPIENFSGERFFINDTIEDIRSAFRKVTAEIERFCVALDAGDLSIDLDRDGFDGDYRRIVDAMETALSGLNRTVSSASQQVAQVAITVEQISQSSQSLAANSQIASSSVDEVSSSTEQTSAQVRSNASSADNATRLVGNTVNVANDGNQKISEMVTAMEGIRASSQDIAKIIKVIDEIAFQTNLLALNAAVEAARAGQHGRGFAVVAQEVRNLAGRSAKAARETSELIEDASGRVQSGVRIAGEARESFNRIAADIEEVQTLVSGISVASEDQARGVTQINAAIGEVAKAALSTSQQADELASSTAEMQSVTEIMRRDFERFKLRPMASQQAGTTLDMKNMSPEMMAQLRAMFAAEMSSGAPKAKALSNGHANGKARGSVDQDERGFANF</sequence>
<dbReference type="InterPro" id="IPR000014">
    <property type="entry name" value="PAS"/>
</dbReference>
<dbReference type="AlphaFoldDB" id="A0A0N8K8U7"/>
<feature type="domain" description="Methyl-accepting transducer" evidence="5">
    <location>
        <begin position="331"/>
        <end position="553"/>
    </location>
</feature>
<evidence type="ECO:0000256" key="2">
    <source>
        <dbReference type="ARBA" id="ARBA00029447"/>
    </source>
</evidence>
<feature type="region of interest" description="Disordered" evidence="4">
    <location>
        <begin position="360"/>
        <end position="381"/>
    </location>
</feature>
<dbReference type="Pfam" id="PF13188">
    <property type="entry name" value="PAS_8"/>
    <property type="match status" value="1"/>
</dbReference>
<evidence type="ECO:0000313" key="9">
    <source>
        <dbReference type="Proteomes" id="UP000182045"/>
    </source>
</evidence>
<dbReference type="EMBL" id="FBYC01000004">
    <property type="protein sequence ID" value="CUX82140.1"/>
    <property type="molecule type" value="Genomic_DNA"/>
</dbReference>
<dbReference type="OrthoDB" id="4514964at2"/>
<dbReference type="GO" id="GO:0004888">
    <property type="term" value="F:transmembrane signaling receptor activity"/>
    <property type="evidence" value="ECO:0007669"/>
    <property type="project" value="InterPro"/>
</dbReference>
<organism evidence="7 8">
    <name type="scientific">Roseibaca calidilacus</name>
    <dbReference type="NCBI Taxonomy" id="1666912"/>
    <lineage>
        <taxon>Bacteria</taxon>
        <taxon>Pseudomonadati</taxon>
        <taxon>Pseudomonadota</taxon>
        <taxon>Alphaproteobacteria</taxon>
        <taxon>Rhodobacterales</taxon>
        <taxon>Paracoccaceae</taxon>
        <taxon>Roseinatronobacter</taxon>
    </lineage>
</organism>
<evidence type="ECO:0000313" key="7">
    <source>
        <dbReference type="EMBL" id="KPP95529.1"/>
    </source>
</evidence>
<dbReference type="InterPro" id="IPR004090">
    <property type="entry name" value="Chemotax_Me-accpt_rcpt"/>
</dbReference>
<dbReference type="InterPro" id="IPR004089">
    <property type="entry name" value="MCPsignal_dom"/>
</dbReference>
<feature type="compositionally biased region" description="Low complexity" evidence="4">
    <location>
        <begin position="360"/>
        <end position="371"/>
    </location>
</feature>
<dbReference type="Gene3D" id="3.30.450.20">
    <property type="entry name" value="PAS domain"/>
    <property type="match status" value="1"/>
</dbReference>
<evidence type="ECO:0000313" key="6">
    <source>
        <dbReference type="EMBL" id="CUX82140.1"/>
    </source>
</evidence>
<evidence type="ECO:0000256" key="4">
    <source>
        <dbReference type="SAM" id="MobiDB-lite"/>
    </source>
</evidence>
<feature type="region of interest" description="Disordered" evidence="4">
    <location>
        <begin position="1"/>
        <end position="41"/>
    </location>
</feature>
<feature type="compositionally biased region" description="Polar residues" evidence="4">
    <location>
        <begin position="372"/>
        <end position="381"/>
    </location>
</feature>
<comment type="similarity">
    <text evidence="2">Belongs to the methyl-accepting chemotaxis (MCP) protein family.</text>
</comment>
<dbReference type="GO" id="GO:0006935">
    <property type="term" value="P:chemotaxis"/>
    <property type="evidence" value="ECO:0007669"/>
    <property type="project" value="UniProtKB-KW"/>
</dbReference>
<keyword evidence="9" id="KW-1185">Reference proteome</keyword>
<dbReference type="PANTHER" id="PTHR43531">
    <property type="entry name" value="PROTEIN ICFG"/>
    <property type="match status" value="1"/>
</dbReference>
<dbReference type="Proteomes" id="UP000182045">
    <property type="component" value="Unassembled WGS sequence"/>
</dbReference>